<proteinExistence type="inferred from homology"/>
<dbReference type="EMBL" id="JACKVK010000011">
    <property type="protein sequence ID" value="MCV7423380.1"/>
    <property type="molecule type" value="Genomic_DNA"/>
</dbReference>
<dbReference type="InterPro" id="IPR026575">
    <property type="entry name" value="GpdQ/CpdA-like"/>
</dbReference>
<evidence type="ECO:0000259" key="5">
    <source>
        <dbReference type="Pfam" id="PF00149"/>
    </source>
</evidence>
<evidence type="ECO:0000256" key="2">
    <source>
        <dbReference type="ARBA" id="ARBA00022801"/>
    </source>
</evidence>
<dbReference type="CDD" id="cd07402">
    <property type="entry name" value="MPP_GpdQ"/>
    <property type="match status" value="1"/>
</dbReference>
<evidence type="ECO:0000256" key="1">
    <source>
        <dbReference type="ARBA" id="ARBA00022723"/>
    </source>
</evidence>
<accession>A0A9X3BVJ4</accession>
<comment type="similarity">
    <text evidence="4">Belongs to the cyclic nucleotide phosphodiesterase class-III family.</text>
</comment>
<dbReference type="PANTHER" id="PTHR42988">
    <property type="entry name" value="PHOSPHOHYDROLASE"/>
    <property type="match status" value="1"/>
</dbReference>
<dbReference type="RefSeq" id="WP_263998264.1">
    <property type="nucleotide sequence ID" value="NZ_JACKVK010000011.1"/>
</dbReference>
<keyword evidence="7" id="KW-1185">Reference proteome</keyword>
<dbReference type="InterPro" id="IPR004843">
    <property type="entry name" value="Calcineurin-like_PHP"/>
</dbReference>
<sequence length="264" mass="29089">MLIAQLSDAHVRPRGVLYHDVVDSNAALVDAVAHVRGLESRPDLVLVTGDLVDHGQPDEYAHVREILEALPVPYLVIPGNHDDRENFRRAFADHDYLPRGGPLHYCVDDHRVRIIGLDSTVPGHHHGHVDGAGLDWLAATLAQDTAKPTLIMLHHPPFVSGIPYLDEYRYFDGASLAAVVERAPNVEAVLCGHVHRSMVRRWAGTVIVTCPSTATEIDLQLAESAQSSSHDGPRGYLLHLWDEREGMISHLVQMGDFAGPYPFA</sequence>
<dbReference type="InterPro" id="IPR050884">
    <property type="entry name" value="CNP_phosphodiesterase-III"/>
</dbReference>
<gene>
    <name evidence="6" type="ORF">H7K45_22765</name>
</gene>
<protein>
    <submittedName>
        <fullName evidence="6">Phosphodiesterase</fullName>
    </submittedName>
</protein>
<dbReference type="Proteomes" id="UP001141629">
    <property type="component" value="Unassembled WGS sequence"/>
</dbReference>
<dbReference type="GO" id="GO:0046872">
    <property type="term" value="F:metal ion binding"/>
    <property type="evidence" value="ECO:0007669"/>
    <property type="project" value="UniProtKB-KW"/>
</dbReference>
<evidence type="ECO:0000256" key="4">
    <source>
        <dbReference type="ARBA" id="ARBA00025742"/>
    </source>
</evidence>
<dbReference type="Gene3D" id="3.30.750.180">
    <property type="entry name" value="GpdQ, beta-strand dimerisation domain"/>
    <property type="match status" value="1"/>
</dbReference>
<evidence type="ECO:0000313" key="7">
    <source>
        <dbReference type="Proteomes" id="UP001141629"/>
    </source>
</evidence>
<evidence type="ECO:0000256" key="3">
    <source>
        <dbReference type="ARBA" id="ARBA00023004"/>
    </source>
</evidence>
<keyword evidence="1" id="KW-0479">Metal-binding</keyword>
<organism evidence="6 7">
    <name type="scientific">Mycobacterium yunnanensis</name>
    <dbReference type="NCBI Taxonomy" id="368477"/>
    <lineage>
        <taxon>Bacteria</taxon>
        <taxon>Bacillati</taxon>
        <taxon>Actinomycetota</taxon>
        <taxon>Actinomycetes</taxon>
        <taxon>Mycobacteriales</taxon>
        <taxon>Mycobacteriaceae</taxon>
        <taxon>Mycobacterium</taxon>
    </lineage>
</organism>
<keyword evidence="2" id="KW-0378">Hydrolase</keyword>
<dbReference type="AlphaFoldDB" id="A0A9X3BVJ4"/>
<reference evidence="6" key="1">
    <citation type="submission" date="2020-07" db="EMBL/GenBank/DDBJ databases">
        <authorList>
            <person name="Pettersson B.M.F."/>
            <person name="Behra P.R.K."/>
            <person name="Ramesh M."/>
            <person name="Das S."/>
            <person name="Dasgupta S."/>
            <person name="Kirsebom L.A."/>
        </authorList>
    </citation>
    <scope>NUCLEOTIDE SEQUENCE</scope>
    <source>
        <strain evidence="6">DSM 44838</strain>
    </source>
</reference>
<reference evidence="6" key="2">
    <citation type="journal article" date="2022" name="BMC Genomics">
        <title>Comparative genome analysis of mycobacteria focusing on tRNA and non-coding RNA.</title>
        <authorList>
            <person name="Behra P.R.K."/>
            <person name="Pettersson B.M.F."/>
            <person name="Ramesh M."/>
            <person name="Das S."/>
            <person name="Dasgupta S."/>
            <person name="Kirsebom L.A."/>
        </authorList>
    </citation>
    <scope>NUCLEOTIDE SEQUENCE</scope>
    <source>
        <strain evidence="6">DSM 44838</strain>
    </source>
</reference>
<dbReference type="InterPro" id="IPR042283">
    <property type="entry name" value="GpdQ_catalytic"/>
</dbReference>
<dbReference type="GO" id="GO:0004112">
    <property type="term" value="F:cyclic-nucleotide phosphodiesterase activity"/>
    <property type="evidence" value="ECO:0007669"/>
    <property type="project" value="InterPro"/>
</dbReference>
<comment type="caution">
    <text evidence="6">The sequence shown here is derived from an EMBL/GenBank/DDBJ whole genome shotgun (WGS) entry which is preliminary data.</text>
</comment>
<dbReference type="InterPro" id="IPR029052">
    <property type="entry name" value="Metallo-depent_PP-like"/>
</dbReference>
<dbReference type="InterPro" id="IPR042281">
    <property type="entry name" value="GpdQ_beta-strand"/>
</dbReference>
<keyword evidence="3" id="KW-0408">Iron</keyword>
<dbReference type="Pfam" id="PF00149">
    <property type="entry name" value="Metallophos"/>
    <property type="match status" value="1"/>
</dbReference>
<feature type="domain" description="Calcineurin-like phosphoesterase" evidence="5">
    <location>
        <begin position="1"/>
        <end position="196"/>
    </location>
</feature>
<dbReference type="PANTHER" id="PTHR42988:SF2">
    <property type="entry name" value="CYCLIC NUCLEOTIDE PHOSPHODIESTERASE CBUA0032-RELATED"/>
    <property type="match status" value="1"/>
</dbReference>
<name>A0A9X3BVJ4_9MYCO</name>
<evidence type="ECO:0000313" key="6">
    <source>
        <dbReference type="EMBL" id="MCV7423380.1"/>
    </source>
</evidence>
<dbReference type="Gene3D" id="3.60.21.40">
    <property type="entry name" value="GpdQ, catalytic alpha/beta sandwich domain"/>
    <property type="match status" value="1"/>
</dbReference>
<dbReference type="SUPFAM" id="SSF56300">
    <property type="entry name" value="Metallo-dependent phosphatases"/>
    <property type="match status" value="1"/>
</dbReference>